<accession>A0A5B7XUY1</accession>
<name>A0A5B7XUY1_9MOLU</name>
<dbReference type="EMBL" id="CP040825">
    <property type="protein sequence ID" value="QCZ36698.1"/>
    <property type="molecule type" value="Genomic_DNA"/>
</dbReference>
<sequence>MNLKQFTVKEKLKYINLNQNYGLAYASEVFANEYWIDRYKWKGKTKTDAYHYGWILITNWLKLYNIDMLLLKSKSGRPKKKKPTFDDLGPNEREAIERAITRVLERHGIKKSEIFKEIKEYDKTKLSRINIKGISDFFECSRSVFYNNYQKKTKSDPTEKYLDKKLMNWILCEAQKSGEVIGRDKLYHKYLSTKRKRVSSYVFWINYIKTGYKSKAYTNKKPKKNPKEDKFKKVWTEDLVGGDFSSNYFGEKLHADIKFVKVNDGWKYLHVITETYSNSILSWTLSNDRTAQSTINLLKSTKLVEKIMYTFIY</sequence>
<dbReference type="InterPro" id="IPR012337">
    <property type="entry name" value="RNaseH-like_sf"/>
</dbReference>
<gene>
    <name evidence="1" type="ORF">FG904_01565</name>
</gene>
<proteinExistence type="predicted"/>
<evidence type="ECO:0000313" key="1">
    <source>
        <dbReference type="EMBL" id="QCZ36698.1"/>
    </source>
</evidence>
<dbReference type="KEGG" id="mnh:FG904_01565"/>
<dbReference type="SUPFAM" id="SSF53098">
    <property type="entry name" value="Ribonuclease H-like"/>
    <property type="match status" value="1"/>
</dbReference>
<organism evidence="1 2">
    <name type="scientific">Mycoplasma nasistruthionis</name>
    <dbReference type="NCBI Taxonomy" id="353852"/>
    <lineage>
        <taxon>Bacteria</taxon>
        <taxon>Bacillati</taxon>
        <taxon>Mycoplasmatota</taxon>
        <taxon>Mollicutes</taxon>
        <taxon>Mycoplasmataceae</taxon>
        <taxon>Mycoplasma</taxon>
    </lineage>
</organism>
<evidence type="ECO:0000313" key="2">
    <source>
        <dbReference type="Proteomes" id="UP000305457"/>
    </source>
</evidence>
<dbReference type="OrthoDB" id="397987at2"/>
<dbReference type="AlphaFoldDB" id="A0A5B7XUY1"/>
<dbReference type="Proteomes" id="UP000305457">
    <property type="component" value="Chromosome"/>
</dbReference>
<protein>
    <submittedName>
        <fullName evidence="1">Transposase family protein</fullName>
    </submittedName>
</protein>
<reference evidence="1 2" key="1">
    <citation type="submission" date="2019-06" db="EMBL/GenBank/DDBJ databases">
        <title>Mycoplasma sp. 2F1A isolated from ostrich.</title>
        <authorList>
            <person name="Spergser J."/>
        </authorList>
    </citation>
    <scope>NUCLEOTIDE SEQUENCE [LARGE SCALE GENOMIC DNA]</scope>
    <source>
        <strain evidence="1 2">2F1A</strain>
    </source>
</reference>
<dbReference type="RefSeq" id="WP_139592181.1">
    <property type="nucleotide sequence ID" value="NZ_CP040825.1"/>
</dbReference>